<dbReference type="Pfam" id="PF02080">
    <property type="entry name" value="TrkA_C"/>
    <property type="match status" value="1"/>
</dbReference>
<evidence type="ECO:0000313" key="2">
    <source>
        <dbReference type="EMBL" id="MBD0422715.1"/>
    </source>
</evidence>
<organism evidence="2 3">
    <name type="scientific">Streptomyces griseicoloratus</name>
    <dbReference type="NCBI Taxonomy" id="2752516"/>
    <lineage>
        <taxon>Bacteria</taxon>
        <taxon>Bacillati</taxon>
        <taxon>Actinomycetota</taxon>
        <taxon>Actinomycetes</taxon>
        <taxon>Kitasatosporales</taxon>
        <taxon>Streptomycetaceae</taxon>
        <taxon>Streptomyces</taxon>
    </lineage>
</organism>
<dbReference type="AlphaFoldDB" id="A0A926L504"/>
<dbReference type="GO" id="GO:0006813">
    <property type="term" value="P:potassium ion transport"/>
    <property type="evidence" value="ECO:0007669"/>
    <property type="project" value="InterPro"/>
</dbReference>
<evidence type="ECO:0000313" key="3">
    <source>
        <dbReference type="Proteomes" id="UP000621210"/>
    </source>
</evidence>
<reference evidence="2" key="1">
    <citation type="submission" date="2020-09" db="EMBL/GenBank/DDBJ databases">
        <title>Streptomyces grisecoloratus sp. nov., isolated from cotton soil.</title>
        <authorList>
            <person name="Xing L."/>
        </authorList>
    </citation>
    <scope>NUCLEOTIDE SEQUENCE</scope>
    <source>
        <strain evidence="2">TRM S81-3</strain>
    </source>
</reference>
<dbReference type="PANTHER" id="PTHR30445">
    <property type="entry name" value="K(+)_H(+) ANTIPORTER SUBUNIT KHTT"/>
    <property type="match status" value="1"/>
</dbReference>
<dbReference type="RefSeq" id="WP_188183686.1">
    <property type="nucleotide sequence ID" value="NZ_JACVQF010000217.1"/>
</dbReference>
<dbReference type="InterPro" id="IPR026278">
    <property type="entry name" value="KhtT"/>
</dbReference>
<dbReference type="InterPro" id="IPR036721">
    <property type="entry name" value="RCK_C_sf"/>
</dbReference>
<dbReference type="Proteomes" id="UP000621210">
    <property type="component" value="Unassembled WGS sequence"/>
</dbReference>
<dbReference type="InterPro" id="IPR058776">
    <property type="entry name" value="KhtT-like_N"/>
</dbReference>
<protein>
    <submittedName>
        <fullName evidence="2">Cation:proton antiporter regulatory subunit</fullName>
    </submittedName>
</protein>
<dbReference type="GO" id="GO:0008324">
    <property type="term" value="F:monoatomic cation transmembrane transporter activity"/>
    <property type="evidence" value="ECO:0007669"/>
    <property type="project" value="InterPro"/>
</dbReference>
<feature type="domain" description="RCK C-terminal" evidence="1">
    <location>
        <begin position="73"/>
        <end position="159"/>
    </location>
</feature>
<dbReference type="Pfam" id="PF25991">
    <property type="entry name" value="KhtT_N"/>
    <property type="match status" value="1"/>
</dbReference>
<proteinExistence type="predicted"/>
<accession>A0A926L504</accession>
<keyword evidence="3" id="KW-1185">Reference proteome</keyword>
<dbReference type="PIRSF" id="PIRSF005028">
    <property type="entry name" value="KhtT"/>
    <property type="match status" value="1"/>
</dbReference>
<dbReference type="InterPro" id="IPR006037">
    <property type="entry name" value="RCK_C"/>
</dbReference>
<dbReference type="InterPro" id="IPR050144">
    <property type="entry name" value="AAE_transporter"/>
</dbReference>
<dbReference type="EMBL" id="JACVQF010000217">
    <property type="protein sequence ID" value="MBD0422715.1"/>
    <property type="molecule type" value="Genomic_DNA"/>
</dbReference>
<evidence type="ECO:0000259" key="1">
    <source>
        <dbReference type="PROSITE" id="PS51202"/>
    </source>
</evidence>
<comment type="caution">
    <text evidence="2">The sequence shown here is derived from an EMBL/GenBank/DDBJ whole genome shotgun (WGS) entry which is preliminary data.</text>
</comment>
<name>A0A926L504_9ACTN</name>
<dbReference type="SUPFAM" id="SSF116726">
    <property type="entry name" value="TrkA C-terminal domain-like"/>
    <property type="match status" value="1"/>
</dbReference>
<reference evidence="2" key="2">
    <citation type="submission" date="2020-09" db="EMBL/GenBank/DDBJ databases">
        <authorList>
            <person name="Luo X."/>
        </authorList>
    </citation>
    <scope>NUCLEOTIDE SEQUENCE</scope>
    <source>
        <strain evidence="2">TRM S81-3</strain>
    </source>
</reference>
<gene>
    <name evidence="2" type="ORF">H0H10_26765</name>
</gene>
<dbReference type="Gene3D" id="3.30.70.1450">
    <property type="entry name" value="Regulator of K+ conductance, C-terminal domain"/>
    <property type="match status" value="1"/>
</dbReference>
<dbReference type="PROSITE" id="PS51202">
    <property type="entry name" value="RCK_C"/>
    <property type="match status" value="1"/>
</dbReference>
<dbReference type="PANTHER" id="PTHR30445:SF8">
    <property type="entry name" value="K(+)_H(+) ANTIPORTER SUBUNIT KHTT"/>
    <property type="match status" value="1"/>
</dbReference>
<sequence>MDVNEVLLPGVGMRYEFVNHEGDRMGVVARRSGDFELMVYESVDPDEARLVFRLTGEEADALAEILGAPRIAERFADLAKEVPGLSAGQVEVRAGGPFVDRPLGETRARTRTGASIVAVVRGGEVIASPGPGQVLSAGDVLVVIGTHDGIAAVEQIIQADR</sequence>